<evidence type="ECO:0008006" key="2">
    <source>
        <dbReference type="Google" id="ProtNLM"/>
    </source>
</evidence>
<gene>
    <name evidence="1" type="ORF">S06H3_14892</name>
</gene>
<dbReference type="EMBL" id="BARV01007301">
    <property type="protein sequence ID" value="GAI06059.1"/>
    <property type="molecule type" value="Genomic_DNA"/>
</dbReference>
<organism evidence="1">
    <name type="scientific">marine sediment metagenome</name>
    <dbReference type="NCBI Taxonomy" id="412755"/>
    <lineage>
        <taxon>unclassified sequences</taxon>
        <taxon>metagenomes</taxon>
        <taxon>ecological metagenomes</taxon>
    </lineage>
</organism>
<sequence length="377" mass="43427">GWGTGKTYHLKWVREKLDSAQLPLKVVYVSSPGYEPYHLIREIISSIGRSEMVTLLWSLILPQVRNGYNKQGIQFITENFWGPTVLGRKEIQPKGGLFLQNPTYMQEDALADQRRFIDEYDKGLLPRQKLRDYATRIFLESEETKVTDDPDLAGELASLAVFDEHEAERSWKALTVPGRGKPIFSPEAEADFLRSLFVLLQKAGYEYLVLLIDEFEGLLLGGRITKTQAKYYLWALRQMIDASWQTFPLAFITASTPEIWDQVKGQLYPPLEDRLRTGLYKLREFTLPVIDDEKAEDIIAGHLGLARIKTDGRLFPFQDDFLNHVPKKLRDTPRKLIRLCHALVEQAAKLSKHQIDNEMVQSFISESWSWPAGRRTE</sequence>
<dbReference type="InterPro" id="IPR021228">
    <property type="entry name" value="BrxD"/>
</dbReference>
<accession>X1MI81</accession>
<evidence type="ECO:0000313" key="1">
    <source>
        <dbReference type="EMBL" id="GAI06059.1"/>
    </source>
</evidence>
<comment type="caution">
    <text evidence="1">The sequence shown here is derived from an EMBL/GenBank/DDBJ whole genome shotgun (WGS) entry which is preliminary data.</text>
</comment>
<dbReference type="InterPro" id="IPR027417">
    <property type="entry name" value="P-loop_NTPase"/>
</dbReference>
<name>X1MI81_9ZZZZ</name>
<dbReference type="SUPFAM" id="SSF52540">
    <property type="entry name" value="P-loop containing nucleoside triphosphate hydrolases"/>
    <property type="match status" value="1"/>
</dbReference>
<dbReference type="AlphaFoldDB" id="X1MI81"/>
<dbReference type="Pfam" id="PF10923">
    <property type="entry name" value="BrxC_BrxD"/>
    <property type="match status" value="1"/>
</dbReference>
<proteinExistence type="predicted"/>
<protein>
    <recommendedName>
        <fullName evidence="2">KAP NTPase domain-containing protein</fullName>
    </recommendedName>
</protein>
<reference evidence="1" key="1">
    <citation type="journal article" date="2014" name="Front. Microbiol.">
        <title>High frequency of phylogenetically diverse reductive dehalogenase-homologous genes in deep subseafloor sedimentary metagenomes.</title>
        <authorList>
            <person name="Kawai M."/>
            <person name="Futagami T."/>
            <person name="Toyoda A."/>
            <person name="Takaki Y."/>
            <person name="Nishi S."/>
            <person name="Hori S."/>
            <person name="Arai W."/>
            <person name="Tsubouchi T."/>
            <person name="Morono Y."/>
            <person name="Uchiyama I."/>
            <person name="Ito T."/>
            <person name="Fujiyama A."/>
            <person name="Inagaki F."/>
            <person name="Takami H."/>
        </authorList>
    </citation>
    <scope>NUCLEOTIDE SEQUENCE</scope>
    <source>
        <strain evidence="1">Expedition CK06-06</strain>
    </source>
</reference>
<feature type="non-terminal residue" evidence="1">
    <location>
        <position position="1"/>
    </location>
</feature>